<proteinExistence type="predicted"/>
<organism evidence="3 4">
    <name type="scientific">[Candida] railenensis</name>
    <dbReference type="NCBI Taxonomy" id="45579"/>
    <lineage>
        <taxon>Eukaryota</taxon>
        <taxon>Fungi</taxon>
        <taxon>Dikarya</taxon>
        <taxon>Ascomycota</taxon>
        <taxon>Saccharomycotina</taxon>
        <taxon>Pichiomycetes</taxon>
        <taxon>Debaryomycetaceae</taxon>
        <taxon>Kurtzmaniella</taxon>
    </lineage>
</organism>
<dbReference type="PANTHER" id="PTHR13393">
    <property type="entry name" value="SAM-DEPENDENT METHYLTRANSFERASE"/>
    <property type="match status" value="1"/>
</dbReference>
<keyword evidence="2" id="KW-0808">Transferase</keyword>
<reference evidence="3" key="1">
    <citation type="submission" date="2022-03" db="EMBL/GenBank/DDBJ databases">
        <authorList>
            <person name="Legras J.-L."/>
            <person name="Devillers H."/>
            <person name="Grondin C."/>
        </authorList>
    </citation>
    <scope>NUCLEOTIDE SEQUENCE</scope>
    <source>
        <strain evidence="3">CLIB 1423</strain>
    </source>
</reference>
<dbReference type="OrthoDB" id="514248at2759"/>
<keyword evidence="4" id="KW-1185">Reference proteome</keyword>
<evidence type="ECO:0000256" key="2">
    <source>
        <dbReference type="ARBA" id="ARBA00022679"/>
    </source>
</evidence>
<dbReference type="EMBL" id="CAKXYY010000006">
    <property type="protein sequence ID" value="CAH2352323.1"/>
    <property type="molecule type" value="Genomic_DNA"/>
</dbReference>
<dbReference type="PANTHER" id="PTHR13393:SF0">
    <property type="entry name" value="RNA N6-ADENOSINE-METHYLTRANSFERASE METTL16"/>
    <property type="match status" value="1"/>
</dbReference>
<sequence>MDVNFSKLSEEFPHLKKHFKENGKYDFGREGAVYDISEVILKKVYDLNIHFDRTKLCPRIPNRLAYIKWCERLVHERCELNKDKAEGFISIDIGTGSSAIYPFLGVKHSKFASVFIGTDVDPHSIDHASSLVHANGLQDRIKLVTVSNSEEIINSSLIDSEDLDNHVVSITMCNPPFYSSHEDLLHHAQNKPDRTNVLTASESELIYSDGGEFGFVSKYVEQSLRIKDAAFNECWFTSQLGLKGTCDRLDEKMKELKFNKLVKAYIIEELIIRDMTFRPTTKRWVIAWTVNSKFHYPIPRLRIPNILLDLVYEKLNTFSYCTLYFDEYKTSFYLESEYPTWTRKLQRQIKFKRSDFLKNGSQKCIFKVAGDCVYWVYGEDNYSWETIKTYLLKIR</sequence>
<dbReference type="Gene3D" id="3.40.50.150">
    <property type="entry name" value="Vaccinia Virus protein VP39"/>
    <property type="match status" value="1"/>
</dbReference>
<dbReference type="GO" id="GO:0008168">
    <property type="term" value="F:methyltransferase activity"/>
    <property type="evidence" value="ECO:0007669"/>
    <property type="project" value="UniProtKB-KW"/>
</dbReference>
<evidence type="ECO:0000313" key="3">
    <source>
        <dbReference type="EMBL" id="CAH2352323.1"/>
    </source>
</evidence>
<comment type="caution">
    <text evidence="3">The sequence shown here is derived from an EMBL/GenBank/DDBJ whole genome shotgun (WGS) entry which is preliminary data.</text>
</comment>
<dbReference type="Pfam" id="PF05971">
    <property type="entry name" value="Methyltransf_10"/>
    <property type="match status" value="1"/>
</dbReference>
<dbReference type="GO" id="GO:0070475">
    <property type="term" value="P:rRNA base methylation"/>
    <property type="evidence" value="ECO:0007669"/>
    <property type="project" value="TreeGrafter"/>
</dbReference>
<gene>
    <name evidence="3" type="ORF">CLIB1423_06S03796</name>
</gene>
<dbReference type="Proteomes" id="UP000837801">
    <property type="component" value="Unassembled WGS sequence"/>
</dbReference>
<evidence type="ECO:0000313" key="4">
    <source>
        <dbReference type="Proteomes" id="UP000837801"/>
    </source>
</evidence>
<accession>A0A9P0QPF8</accession>
<dbReference type="SUPFAM" id="SSF53335">
    <property type="entry name" value="S-adenosyl-L-methionine-dependent methyltransferases"/>
    <property type="match status" value="1"/>
</dbReference>
<protein>
    <submittedName>
        <fullName evidence="3">U6 small nuclear RNA (Adenine-(43)-N(6))-methyltransferase</fullName>
    </submittedName>
</protein>
<name>A0A9P0QPF8_9ASCO</name>
<dbReference type="GO" id="GO:0005634">
    <property type="term" value="C:nucleus"/>
    <property type="evidence" value="ECO:0007669"/>
    <property type="project" value="TreeGrafter"/>
</dbReference>
<dbReference type="AlphaFoldDB" id="A0A9P0QPF8"/>
<dbReference type="InterPro" id="IPR010286">
    <property type="entry name" value="METTL16/RlmF"/>
</dbReference>
<keyword evidence="1" id="KW-0489">Methyltransferase</keyword>
<dbReference type="InterPro" id="IPR029063">
    <property type="entry name" value="SAM-dependent_MTases_sf"/>
</dbReference>
<evidence type="ECO:0000256" key="1">
    <source>
        <dbReference type="ARBA" id="ARBA00022603"/>
    </source>
</evidence>